<gene>
    <name evidence="3" type="ORF">WKW79_11105</name>
</gene>
<comment type="caution">
    <text evidence="3">The sequence shown here is derived from an EMBL/GenBank/DDBJ whole genome shotgun (WGS) entry which is preliminary data.</text>
</comment>
<evidence type="ECO:0000313" key="4">
    <source>
        <dbReference type="Proteomes" id="UP001367030"/>
    </source>
</evidence>
<protein>
    <submittedName>
        <fullName evidence="3">Alpha/beta hydrolase</fullName>
    </submittedName>
</protein>
<evidence type="ECO:0000259" key="2">
    <source>
        <dbReference type="Pfam" id="PF07859"/>
    </source>
</evidence>
<dbReference type="EMBL" id="JBBKZS010000004">
    <property type="protein sequence ID" value="MEJ8855120.1"/>
    <property type="molecule type" value="Genomic_DNA"/>
</dbReference>
<organism evidence="3 4">
    <name type="scientific">Variovorax robiniae</name>
    <dbReference type="NCBI Taxonomy" id="1836199"/>
    <lineage>
        <taxon>Bacteria</taxon>
        <taxon>Pseudomonadati</taxon>
        <taxon>Pseudomonadota</taxon>
        <taxon>Betaproteobacteria</taxon>
        <taxon>Burkholderiales</taxon>
        <taxon>Comamonadaceae</taxon>
        <taxon>Variovorax</taxon>
    </lineage>
</organism>
<feature type="domain" description="Alpha/beta hydrolase fold-3" evidence="2">
    <location>
        <begin position="83"/>
        <end position="287"/>
    </location>
</feature>
<dbReference type="SUPFAM" id="SSF53474">
    <property type="entry name" value="alpha/beta-Hydrolases"/>
    <property type="match status" value="1"/>
</dbReference>
<evidence type="ECO:0000256" key="1">
    <source>
        <dbReference type="ARBA" id="ARBA00022801"/>
    </source>
</evidence>
<dbReference type="RefSeq" id="WP_340335209.1">
    <property type="nucleotide sequence ID" value="NZ_JBBKZS010000004.1"/>
</dbReference>
<dbReference type="InterPro" id="IPR029058">
    <property type="entry name" value="AB_hydrolase_fold"/>
</dbReference>
<evidence type="ECO:0000313" key="3">
    <source>
        <dbReference type="EMBL" id="MEJ8855120.1"/>
    </source>
</evidence>
<dbReference type="Proteomes" id="UP001367030">
    <property type="component" value="Unassembled WGS sequence"/>
</dbReference>
<dbReference type="GO" id="GO:0016787">
    <property type="term" value="F:hydrolase activity"/>
    <property type="evidence" value="ECO:0007669"/>
    <property type="project" value="UniProtKB-KW"/>
</dbReference>
<dbReference type="Pfam" id="PF07859">
    <property type="entry name" value="Abhydrolase_3"/>
    <property type="match status" value="1"/>
</dbReference>
<keyword evidence="4" id="KW-1185">Reference proteome</keyword>
<reference evidence="3 4" key="1">
    <citation type="submission" date="2024-03" db="EMBL/GenBank/DDBJ databases">
        <title>Novel species of the genus Variovorax.</title>
        <authorList>
            <person name="Liu Q."/>
            <person name="Xin Y.-H."/>
        </authorList>
    </citation>
    <scope>NUCLEOTIDE SEQUENCE [LARGE SCALE GENOMIC DNA]</scope>
    <source>
        <strain evidence="3 4">KACC 18901</strain>
    </source>
</reference>
<dbReference type="InterPro" id="IPR050300">
    <property type="entry name" value="GDXG_lipolytic_enzyme"/>
</dbReference>
<accession>A0ABU8X5M6</accession>
<dbReference type="PANTHER" id="PTHR48081">
    <property type="entry name" value="AB HYDROLASE SUPERFAMILY PROTEIN C4A8.06C"/>
    <property type="match status" value="1"/>
</dbReference>
<name>A0ABU8X5M6_9BURK</name>
<dbReference type="InterPro" id="IPR013094">
    <property type="entry name" value="AB_hydrolase_3"/>
</dbReference>
<dbReference type="Gene3D" id="3.40.50.1820">
    <property type="entry name" value="alpha/beta hydrolase"/>
    <property type="match status" value="1"/>
</dbReference>
<keyword evidence="1 3" id="KW-0378">Hydrolase</keyword>
<proteinExistence type="predicted"/>
<sequence length="407" mass="43422">MRRAHRPDREARAFLRWFNLSSQRPVDAYSLPQQRALWRLVALAFGRRMPVTVTERTIDGPTGPIALRIFSAGHRETPAPAFLWCHGGGFVVGGLDSADSICRSIASIAGCTVIAVRYRLAPEHALSAGREDFLAALEWVAANGETLGIDGSRLAIGGDSAGGNITAAVAQETLRRGGPALRLQVLAYPATDLLREFPSKAENAEGFMVTAQMLEHVRDTVGTAADAADPWLSPARSQDLRGLAPAVLISAGYDPIRDDGLDYAERLRTAGVPVELLHYAGQFHGFLNFDAVIGAGRDALRRIGDALANAFGTAHAIDRTIEISDASPDALCTTLAVHADIAATALTGWIAAERWAEVLLRQISPEVAGLFGLLLQPPLMPAVLARSDLMSRLGPLAARQTYPAGTT</sequence>
<dbReference type="PANTHER" id="PTHR48081:SF8">
    <property type="entry name" value="ALPHA_BETA HYDROLASE FOLD-3 DOMAIN-CONTAINING PROTEIN-RELATED"/>
    <property type="match status" value="1"/>
</dbReference>